<proteinExistence type="predicted"/>
<dbReference type="Pfam" id="PF22893">
    <property type="entry name" value="ULD_2"/>
    <property type="match status" value="1"/>
</dbReference>
<dbReference type="OrthoDB" id="3058759at2759"/>
<dbReference type="EMBL" id="NHYD01001998">
    <property type="protein sequence ID" value="PPQ88857.1"/>
    <property type="molecule type" value="Genomic_DNA"/>
</dbReference>
<evidence type="ECO:0000313" key="3">
    <source>
        <dbReference type="Proteomes" id="UP000283269"/>
    </source>
</evidence>
<dbReference type="AlphaFoldDB" id="A0A409XDY4"/>
<evidence type="ECO:0000313" key="2">
    <source>
        <dbReference type="EMBL" id="PPQ88857.1"/>
    </source>
</evidence>
<feature type="domain" description="Ubiquitin-like" evidence="1">
    <location>
        <begin position="195"/>
        <end position="285"/>
    </location>
</feature>
<dbReference type="InParanoid" id="A0A409XDY4"/>
<dbReference type="Proteomes" id="UP000283269">
    <property type="component" value="Unassembled WGS sequence"/>
</dbReference>
<gene>
    <name evidence="2" type="ORF">CVT25_009583</name>
</gene>
<evidence type="ECO:0000259" key="1">
    <source>
        <dbReference type="Pfam" id="PF22893"/>
    </source>
</evidence>
<comment type="caution">
    <text evidence="2">The sequence shown here is derived from an EMBL/GenBank/DDBJ whole genome shotgun (WGS) entry which is preliminary data.</text>
</comment>
<dbReference type="InterPro" id="IPR054464">
    <property type="entry name" value="ULD_fung"/>
</dbReference>
<reference evidence="2 3" key="1">
    <citation type="journal article" date="2018" name="Evol. Lett.">
        <title>Horizontal gene cluster transfer increased hallucinogenic mushroom diversity.</title>
        <authorList>
            <person name="Reynolds H.T."/>
            <person name="Vijayakumar V."/>
            <person name="Gluck-Thaler E."/>
            <person name="Korotkin H.B."/>
            <person name="Matheny P.B."/>
            <person name="Slot J.C."/>
        </authorList>
    </citation>
    <scope>NUCLEOTIDE SEQUENCE [LARGE SCALE GENOMIC DNA]</scope>
    <source>
        <strain evidence="2 3">2631</strain>
    </source>
</reference>
<protein>
    <recommendedName>
        <fullName evidence="1">Ubiquitin-like domain-containing protein</fullName>
    </recommendedName>
</protein>
<organism evidence="2 3">
    <name type="scientific">Psilocybe cyanescens</name>
    <dbReference type="NCBI Taxonomy" id="93625"/>
    <lineage>
        <taxon>Eukaryota</taxon>
        <taxon>Fungi</taxon>
        <taxon>Dikarya</taxon>
        <taxon>Basidiomycota</taxon>
        <taxon>Agaricomycotina</taxon>
        <taxon>Agaricomycetes</taxon>
        <taxon>Agaricomycetidae</taxon>
        <taxon>Agaricales</taxon>
        <taxon>Agaricineae</taxon>
        <taxon>Strophariaceae</taxon>
        <taxon>Psilocybe</taxon>
    </lineage>
</organism>
<name>A0A409XDY4_PSICY</name>
<accession>A0A409XDY4</accession>
<sequence length="370" mass="42509">MNPSTSTTPSHIQKYSIAAGIYATLRRFGPLPPTREHVQLNSATQKFIDYARQFFNLSSPMAGAIPVAGTPLKASIDALLVVLNGLNIKNKNRRTVDYVIQRLYCLEANISATPAVSAAVQDRNEELVRKLNMISDQLKGMNVRNIFGSKDVQSAILDCIRDIDALERDYALLALMRTEKRVEEIVSQIPNTVEQGTVFVKDPTGREYKLRIEQCVSREVGRFRQLFIRVLRCYFGQTDERDKILHSIIERDAYDLYTETKNKVRQLNTWRTVQSGARIIMSALIDQYRRGDRYQCPRPECWEWNDDADVKEGWNECSGCDGRFQITNAEKRTNQSKDVMTHLTMSKDEDDLVNLIQIFHIRQQVGVLYY</sequence>
<keyword evidence="3" id="KW-1185">Reference proteome</keyword>